<name>A0A0E9X717_ANGAN</name>
<reference evidence="2" key="1">
    <citation type="submission" date="2014-11" db="EMBL/GenBank/DDBJ databases">
        <authorList>
            <person name="Amaro Gonzalez C."/>
        </authorList>
    </citation>
    <scope>NUCLEOTIDE SEQUENCE</scope>
</reference>
<organism evidence="2">
    <name type="scientific">Anguilla anguilla</name>
    <name type="common">European freshwater eel</name>
    <name type="synonym">Muraena anguilla</name>
    <dbReference type="NCBI Taxonomy" id="7936"/>
    <lineage>
        <taxon>Eukaryota</taxon>
        <taxon>Metazoa</taxon>
        <taxon>Chordata</taxon>
        <taxon>Craniata</taxon>
        <taxon>Vertebrata</taxon>
        <taxon>Euteleostomi</taxon>
        <taxon>Actinopterygii</taxon>
        <taxon>Neopterygii</taxon>
        <taxon>Teleostei</taxon>
        <taxon>Anguilliformes</taxon>
        <taxon>Anguillidae</taxon>
        <taxon>Anguilla</taxon>
    </lineage>
</organism>
<dbReference type="AlphaFoldDB" id="A0A0E9X717"/>
<feature type="signal peptide" evidence="1">
    <location>
        <begin position="1"/>
        <end position="17"/>
    </location>
</feature>
<proteinExistence type="predicted"/>
<protein>
    <recommendedName>
        <fullName evidence="3">Secreted protein</fullName>
    </recommendedName>
</protein>
<evidence type="ECO:0008006" key="3">
    <source>
        <dbReference type="Google" id="ProtNLM"/>
    </source>
</evidence>
<accession>A0A0E9X717</accession>
<feature type="chain" id="PRO_5002435298" description="Secreted protein" evidence="1">
    <location>
        <begin position="18"/>
        <end position="81"/>
    </location>
</feature>
<evidence type="ECO:0000256" key="1">
    <source>
        <dbReference type="SAM" id="SignalP"/>
    </source>
</evidence>
<sequence>MLITLLNFLFLLKGGGGNTVPKHARSYKCVWLSGYQWSMERLDKAIIIQSRCDCCGQLDSENAPLQFCLLSYLVIELNRNK</sequence>
<reference evidence="2" key="2">
    <citation type="journal article" date="2015" name="Fish Shellfish Immunol.">
        <title>Early steps in the European eel (Anguilla anguilla)-Vibrio vulnificus interaction in the gills: Role of the RtxA13 toxin.</title>
        <authorList>
            <person name="Callol A."/>
            <person name="Pajuelo D."/>
            <person name="Ebbesson L."/>
            <person name="Teles M."/>
            <person name="MacKenzie S."/>
            <person name="Amaro C."/>
        </authorList>
    </citation>
    <scope>NUCLEOTIDE SEQUENCE</scope>
</reference>
<evidence type="ECO:0000313" key="2">
    <source>
        <dbReference type="EMBL" id="JAH97665.1"/>
    </source>
</evidence>
<dbReference type="EMBL" id="GBXM01010912">
    <property type="protein sequence ID" value="JAH97665.1"/>
    <property type="molecule type" value="Transcribed_RNA"/>
</dbReference>
<keyword evidence="1" id="KW-0732">Signal</keyword>